<dbReference type="Proteomes" id="UP000823485">
    <property type="component" value="Unassembled WGS sequence"/>
</dbReference>
<evidence type="ECO:0000256" key="7">
    <source>
        <dbReference type="ARBA" id="ARBA00022692"/>
    </source>
</evidence>
<keyword evidence="9" id="KW-0573">Peptidoglycan synthesis</keyword>
<accession>A0ABS2RDZ3</accession>
<proteinExistence type="inferred from homology"/>
<keyword evidence="16" id="KW-0132">Cell division</keyword>
<comment type="catalytic activity">
    <reaction evidence="13">
        <text>Preferential cleavage: (Ac)2-L-Lys-D-Ala-|-D-Ala. Also transpeptidation of peptidyl-alanyl moieties that are N-acyl substituents of D-alanine.</text>
        <dbReference type="EC" id="3.4.16.4"/>
    </reaction>
</comment>
<comment type="similarity">
    <text evidence="4">Belongs to the transpeptidase family.</text>
</comment>
<evidence type="ECO:0000256" key="9">
    <source>
        <dbReference type="ARBA" id="ARBA00022984"/>
    </source>
</evidence>
<evidence type="ECO:0000256" key="6">
    <source>
        <dbReference type="ARBA" id="ARBA00022475"/>
    </source>
</evidence>
<keyword evidence="17" id="KW-1185">Reference proteome</keyword>
<dbReference type="EMBL" id="JAFBFH010000060">
    <property type="protein sequence ID" value="MBM7717620.1"/>
    <property type="molecule type" value="Genomic_DNA"/>
</dbReference>
<evidence type="ECO:0000259" key="15">
    <source>
        <dbReference type="Pfam" id="PF03717"/>
    </source>
</evidence>
<dbReference type="Pfam" id="PF00905">
    <property type="entry name" value="Transpeptidase"/>
    <property type="match status" value="1"/>
</dbReference>
<keyword evidence="7" id="KW-0812">Transmembrane</keyword>
<dbReference type="SUPFAM" id="SSF56519">
    <property type="entry name" value="Penicillin binding protein dimerisation domain"/>
    <property type="match status" value="1"/>
</dbReference>
<keyword evidence="8" id="KW-0133">Cell shape</keyword>
<evidence type="ECO:0000256" key="8">
    <source>
        <dbReference type="ARBA" id="ARBA00022960"/>
    </source>
</evidence>
<dbReference type="EC" id="3.4.16.4" evidence="5"/>
<dbReference type="GO" id="GO:0051301">
    <property type="term" value="P:cell division"/>
    <property type="evidence" value="ECO:0007669"/>
    <property type="project" value="UniProtKB-KW"/>
</dbReference>
<evidence type="ECO:0000256" key="4">
    <source>
        <dbReference type="ARBA" id="ARBA00007171"/>
    </source>
</evidence>
<keyword evidence="16" id="KW-0131">Cell cycle</keyword>
<dbReference type="Gene3D" id="1.10.10.1230">
    <property type="entry name" value="Penicillin-binding protein, N-terminal non-catalytic domain, head sub-domain"/>
    <property type="match status" value="1"/>
</dbReference>
<gene>
    <name evidence="16" type="ORF">JOC94_004651</name>
</gene>
<comment type="caution">
    <text evidence="16">The sequence shown here is derived from an EMBL/GenBank/DDBJ whole genome shotgun (WGS) entry which is preliminary data.</text>
</comment>
<dbReference type="InterPro" id="IPR005311">
    <property type="entry name" value="PBP_dimer"/>
</dbReference>
<dbReference type="InterPro" id="IPR050515">
    <property type="entry name" value="Beta-lactam/transpept"/>
</dbReference>
<evidence type="ECO:0000313" key="16">
    <source>
        <dbReference type="EMBL" id="MBM7717620.1"/>
    </source>
</evidence>
<evidence type="ECO:0000256" key="2">
    <source>
        <dbReference type="ARBA" id="ARBA00004236"/>
    </source>
</evidence>
<evidence type="ECO:0000256" key="13">
    <source>
        <dbReference type="ARBA" id="ARBA00034000"/>
    </source>
</evidence>
<comment type="pathway">
    <text evidence="3">Cell wall biogenesis; peptidoglycan biosynthesis.</text>
</comment>
<evidence type="ECO:0000256" key="5">
    <source>
        <dbReference type="ARBA" id="ARBA00012448"/>
    </source>
</evidence>
<dbReference type="PANTHER" id="PTHR30627:SF2">
    <property type="entry name" value="PEPTIDOGLYCAN D,D-TRANSPEPTIDASE MRDA"/>
    <property type="match status" value="1"/>
</dbReference>
<dbReference type="InterPro" id="IPR001460">
    <property type="entry name" value="PCN-bd_Tpept"/>
</dbReference>
<feature type="domain" description="Penicillin-binding protein transpeptidase" evidence="14">
    <location>
        <begin position="340"/>
        <end position="657"/>
    </location>
</feature>
<evidence type="ECO:0000256" key="12">
    <source>
        <dbReference type="ARBA" id="ARBA00023316"/>
    </source>
</evidence>
<dbReference type="InterPro" id="IPR012338">
    <property type="entry name" value="Beta-lactam/transpept-like"/>
</dbReference>
<organism evidence="16 17">
    <name type="scientific">Siminovitchia thermophila</name>
    <dbReference type="NCBI Taxonomy" id="1245522"/>
    <lineage>
        <taxon>Bacteria</taxon>
        <taxon>Bacillati</taxon>
        <taxon>Bacillota</taxon>
        <taxon>Bacilli</taxon>
        <taxon>Bacillales</taxon>
        <taxon>Bacillaceae</taxon>
        <taxon>Siminovitchia</taxon>
    </lineage>
</organism>
<evidence type="ECO:0000256" key="10">
    <source>
        <dbReference type="ARBA" id="ARBA00022989"/>
    </source>
</evidence>
<protein>
    <recommendedName>
        <fullName evidence="5">serine-type D-Ala-D-Ala carboxypeptidase</fullName>
        <ecNumber evidence="5">3.4.16.4</ecNumber>
    </recommendedName>
</protein>
<evidence type="ECO:0000259" key="14">
    <source>
        <dbReference type="Pfam" id="PF00905"/>
    </source>
</evidence>
<evidence type="ECO:0000256" key="11">
    <source>
        <dbReference type="ARBA" id="ARBA00023136"/>
    </source>
</evidence>
<evidence type="ECO:0000313" key="17">
    <source>
        <dbReference type="Proteomes" id="UP000823485"/>
    </source>
</evidence>
<feature type="domain" description="Penicillin-binding protein dimerisation" evidence="15">
    <location>
        <begin position="60"/>
        <end position="292"/>
    </location>
</feature>
<dbReference type="Gene3D" id="3.90.1310.10">
    <property type="entry name" value="Penicillin-binding protein 2a (Domain 2)"/>
    <property type="match status" value="1"/>
</dbReference>
<evidence type="ECO:0000256" key="3">
    <source>
        <dbReference type="ARBA" id="ARBA00004752"/>
    </source>
</evidence>
<reference evidence="16 17" key="1">
    <citation type="submission" date="2021-01" db="EMBL/GenBank/DDBJ databases">
        <title>Genomic Encyclopedia of Type Strains, Phase IV (KMG-IV): sequencing the most valuable type-strain genomes for metagenomic binning, comparative biology and taxonomic classification.</title>
        <authorList>
            <person name="Goeker M."/>
        </authorList>
    </citation>
    <scope>NUCLEOTIDE SEQUENCE [LARGE SCALE GENOMIC DNA]</scope>
    <source>
        <strain evidence="16 17">DSM 105453</strain>
    </source>
</reference>
<dbReference type="Pfam" id="PF03717">
    <property type="entry name" value="PBP_dimer"/>
    <property type="match status" value="1"/>
</dbReference>
<keyword evidence="10" id="KW-1133">Transmembrane helix</keyword>
<dbReference type="RefSeq" id="WP_083717293.1">
    <property type="nucleotide sequence ID" value="NZ_JAFBFH010000060.1"/>
</dbReference>
<name>A0ABS2RDZ3_9BACI</name>
<dbReference type="SUPFAM" id="SSF56601">
    <property type="entry name" value="beta-lactamase/transpeptidase-like"/>
    <property type="match status" value="1"/>
</dbReference>
<keyword evidence="12" id="KW-0961">Cell wall biogenesis/degradation</keyword>
<dbReference type="Gene3D" id="3.40.710.10">
    <property type="entry name" value="DD-peptidase/beta-lactamase superfamily"/>
    <property type="match status" value="1"/>
</dbReference>
<keyword evidence="11" id="KW-0472">Membrane</keyword>
<dbReference type="PANTHER" id="PTHR30627">
    <property type="entry name" value="PEPTIDOGLYCAN D,D-TRANSPEPTIDASE"/>
    <property type="match status" value="1"/>
</dbReference>
<comment type="subcellular location">
    <subcellularLocation>
        <location evidence="2">Cell membrane</location>
    </subcellularLocation>
    <subcellularLocation>
        <location evidence="1">Membrane</location>
        <topology evidence="1">Single-pass membrane protein</topology>
    </subcellularLocation>
</comment>
<dbReference type="InterPro" id="IPR036138">
    <property type="entry name" value="PBP_dimer_sf"/>
</dbReference>
<evidence type="ECO:0000256" key="1">
    <source>
        <dbReference type="ARBA" id="ARBA00004167"/>
    </source>
</evidence>
<keyword evidence="6" id="KW-1003">Cell membrane</keyword>
<sequence length="684" mass="77542">MNSKKAKKKNHVSFRMNMLFFVVFLLFSLLILRLGVIQIVYGEDAKREIERTEDVTVSTSVPRGKIYDRNYNLVVDNEPRRAITYMIPNKFDQKETLKVAERLAQLIDKDTEKITERDKVDFWIMKNPKEALARVTKEEQEKLKGKDDELYKLQRERVTEQDLASLTADDLEVLAIYRELTSGYAMTQQMIKNEDVSLEEFARVSENLPMLPGIDTTTDWERKYAYDETLRSILGGVTDGLPLEKLDYYMSRGYSRNDRVGKSYIELQYEDVLRGQKEKVKNVTRQGKVLETKVLSEGERGKDLILTLNMDLQKEVDKILEEEIRKTKARGGTGLLDRAFVVLMDPRTGEILTMSGKQYAYDEEEKRYKFVDFAAGNFNTSYVVGSSVKGATILTGYMTGVNHPGKTMVDEPLHIKGTPTKSSHFNRSGYVSINDYMALVRSSNVYMYKTAIAIGEGQYRRGQSLAINKEKAFRVMREHFSQFGLGIRTGIDLPGEQIGFRGDIEQANAGNVLDFAIGQYDSYTPLQMAQYVSTIANGGYRVQPHVVKEIRDPADGKEPVGPVAKEVEPKVLNRVNASEEWVKRVQRGFRGVFTEPRGTGRSFAGEPYSPAGKTGTAETVDRGRKVWNLSLVAYAPYENPEIAMAVVVPSAYYVGSTPNNVNMDIGKRVLRAYFDLKSGNKEEE</sequence>